<feature type="compositionally biased region" description="Basic and acidic residues" evidence="1">
    <location>
        <begin position="233"/>
        <end position="243"/>
    </location>
</feature>
<dbReference type="EMBL" id="VBOW01000076">
    <property type="protein sequence ID" value="TMQ56850.1"/>
    <property type="molecule type" value="Genomic_DNA"/>
</dbReference>
<name>A0A538SZN6_UNCEI</name>
<dbReference type="Proteomes" id="UP000316852">
    <property type="component" value="Unassembled WGS sequence"/>
</dbReference>
<comment type="caution">
    <text evidence="3">The sequence shown here is derived from an EMBL/GenBank/DDBJ whole genome shotgun (WGS) entry which is preliminary data.</text>
</comment>
<feature type="domain" description="DUF4332" evidence="2">
    <location>
        <begin position="103"/>
        <end position="217"/>
    </location>
</feature>
<evidence type="ECO:0000313" key="3">
    <source>
        <dbReference type="EMBL" id="TMQ56850.1"/>
    </source>
</evidence>
<reference evidence="3 4" key="1">
    <citation type="journal article" date="2019" name="Nat. Microbiol.">
        <title>Mediterranean grassland soil C-N compound turnover is dependent on rainfall and depth, and is mediated by genomically divergent microorganisms.</title>
        <authorList>
            <person name="Diamond S."/>
            <person name="Andeer P.F."/>
            <person name="Li Z."/>
            <person name="Crits-Christoph A."/>
            <person name="Burstein D."/>
            <person name="Anantharaman K."/>
            <person name="Lane K.R."/>
            <person name="Thomas B.C."/>
            <person name="Pan C."/>
            <person name="Northen T.R."/>
            <person name="Banfield J.F."/>
        </authorList>
    </citation>
    <scope>NUCLEOTIDE SEQUENCE [LARGE SCALE GENOMIC DNA]</scope>
    <source>
        <strain evidence="3">WS_6</strain>
    </source>
</reference>
<feature type="compositionally biased region" description="Basic and acidic residues" evidence="1">
    <location>
        <begin position="10"/>
        <end position="26"/>
    </location>
</feature>
<evidence type="ECO:0000259" key="2">
    <source>
        <dbReference type="Pfam" id="PF14229"/>
    </source>
</evidence>
<feature type="region of interest" description="Disordered" evidence="1">
    <location>
        <begin position="215"/>
        <end position="243"/>
    </location>
</feature>
<evidence type="ECO:0000256" key="1">
    <source>
        <dbReference type="SAM" id="MobiDB-lite"/>
    </source>
</evidence>
<feature type="region of interest" description="Disordered" evidence="1">
    <location>
        <begin position="1"/>
        <end position="72"/>
    </location>
</feature>
<sequence>MAGQSPETGPDIRRGRSIPVERKSRDTGPNGNRPALWRISGSPAIESARAAPHLNRSNRLRGNPRKHPVARCDEGVHPLDRKRARLGLGRSRTMSLKMSEFHGIDPAHVTTLRTAGIENTDDLMKIWSDKEKRAGIVTSSGISEENFMRFAAMARLGRVRGMDLRHLDVLVAAGIDGPKRLFSYTPETLAKHLGEVVAERKLTGPLPTAEDIAGWFANPKPGTNGSISSPKPEGPKPERVIVN</sequence>
<dbReference type="Pfam" id="PF14229">
    <property type="entry name" value="DUF4332"/>
    <property type="match status" value="1"/>
</dbReference>
<accession>A0A538SZN6</accession>
<feature type="compositionally biased region" description="Basic residues" evidence="1">
    <location>
        <begin position="56"/>
        <end position="69"/>
    </location>
</feature>
<organism evidence="3 4">
    <name type="scientific">Eiseniibacteriota bacterium</name>
    <dbReference type="NCBI Taxonomy" id="2212470"/>
    <lineage>
        <taxon>Bacteria</taxon>
        <taxon>Candidatus Eiseniibacteriota</taxon>
    </lineage>
</organism>
<protein>
    <submittedName>
        <fullName evidence="3">DUF4332 domain-containing protein</fullName>
    </submittedName>
</protein>
<evidence type="ECO:0000313" key="4">
    <source>
        <dbReference type="Proteomes" id="UP000316852"/>
    </source>
</evidence>
<proteinExistence type="predicted"/>
<dbReference type="AlphaFoldDB" id="A0A538SZN6"/>
<gene>
    <name evidence="3" type="ORF">E6K76_12115</name>
</gene>
<dbReference type="InterPro" id="IPR025567">
    <property type="entry name" value="DUF4332"/>
</dbReference>